<feature type="chain" id="PRO_5045115548" description="Large extracellular alpha-helical protein" evidence="2">
    <location>
        <begin position="23"/>
        <end position="1962"/>
    </location>
</feature>
<proteinExistence type="inferred from homology"/>
<dbReference type="Pfam" id="PF07703">
    <property type="entry name" value="A2M_BRD"/>
    <property type="match status" value="1"/>
</dbReference>
<dbReference type="InterPro" id="IPR008930">
    <property type="entry name" value="Terpenoid_cyclase/PrenylTrfase"/>
</dbReference>
<dbReference type="Pfam" id="PF17973">
    <property type="entry name" value="bMG10"/>
    <property type="match status" value="1"/>
</dbReference>
<evidence type="ECO:0000259" key="3">
    <source>
        <dbReference type="SMART" id="SM01359"/>
    </source>
</evidence>
<evidence type="ECO:0000256" key="1">
    <source>
        <dbReference type="ARBA" id="ARBA00010556"/>
    </source>
</evidence>
<keyword evidence="2" id="KW-0732">Signal</keyword>
<comment type="similarity">
    <text evidence="1">Belongs to the protease inhibitor I39 (alpha-2-macroglobulin) family. Bacterial alpha-2-macroglobulin subfamily.</text>
</comment>
<dbReference type="InterPro" id="IPR021868">
    <property type="entry name" value="Alpha_2_Macroglob_MG3"/>
</dbReference>
<organism evidence="5 6">
    <name type="scientific">Nitrospina watsonii</name>
    <dbReference type="NCBI Taxonomy" id="1323948"/>
    <lineage>
        <taxon>Bacteria</taxon>
        <taxon>Pseudomonadati</taxon>
        <taxon>Nitrospinota/Tectimicrobiota group</taxon>
        <taxon>Nitrospinota</taxon>
        <taxon>Nitrospinia</taxon>
        <taxon>Nitrospinales</taxon>
        <taxon>Nitrospinaceae</taxon>
        <taxon>Nitrospina</taxon>
    </lineage>
</organism>
<dbReference type="SMART" id="SM01360">
    <property type="entry name" value="A2M"/>
    <property type="match status" value="1"/>
</dbReference>
<dbReference type="InterPro" id="IPR051802">
    <property type="entry name" value="YfhM-like"/>
</dbReference>
<evidence type="ECO:0000313" key="6">
    <source>
        <dbReference type="Proteomes" id="UP001157733"/>
    </source>
</evidence>
<dbReference type="InterPro" id="IPR002890">
    <property type="entry name" value="MG2"/>
</dbReference>
<evidence type="ECO:0000256" key="2">
    <source>
        <dbReference type="SAM" id="SignalP"/>
    </source>
</evidence>
<dbReference type="PANTHER" id="PTHR40094:SF1">
    <property type="entry name" value="UBIQUITIN DOMAIN-CONTAINING PROTEIN"/>
    <property type="match status" value="1"/>
</dbReference>
<feature type="domain" description="Alpha-2-macroglobulin bait region" evidence="3">
    <location>
        <begin position="1015"/>
        <end position="1170"/>
    </location>
</feature>
<evidence type="ECO:0000313" key="5">
    <source>
        <dbReference type="EMBL" id="CAI2716962.1"/>
    </source>
</evidence>
<evidence type="ECO:0000259" key="4">
    <source>
        <dbReference type="SMART" id="SM01360"/>
    </source>
</evidence>
<dbReference type="Pfam" id="PF00207">
    <property type="entry name" value="A2M"/>
    <property type="match status" value="1"/>
</dbReference>
<dbReference type="EMBL" id="OX336137">
    <property type="protein sequence ID" value="CAI2716962.1"/>
    <property type="molecule type" value="Genomic_DNA"/>
</dbReference>
<dbReference type="RefSeq" id="WP_282009941.1">
    <property type="nucleotide sequence ID" value="NZ_OX336137.1"/>
</dbReference>
<accession>A0ABN8VVL1</accession>
<sequence length="1962" mass="220275">MRTSVASLLVFLWSFMALDCFHQPAIAGAAESKPLEIVRITPSGTDVPSARQIVLQFNRPVVPLGRMERTKEEVKAGIQPELNCQWRWLNTSALACQLGDDDALKPATRYEVTVPPGIQTEDGATLDRPFIHRFITHRPRVRYAWFQTWKAPGWPVLRITFDQPVTQTSVAQHLYLLTERGKRERLALTVENDPNDRQLPVIVPIPGDKGFLHLDRPPNQKSDDQPTLKDGVEARRIWLVQPQTEMPWDTDVLLNIEPGLLSALGPEAGVTQRTVKKFRTFPEFRFIGVTCMDNDNRRIVIDPTHAGLPTHRCNPLHSVSLSFSAPVINKEVKQHVAFAPDLAGGRTDYDPWANAYGYSRLRSPHRKGRHYNVSLPEALKAAREYRITSKTSTLKDEFGRALPKGFDLTFYTDHRNPDFHLEHTTAALEKQEQTEVPLVVTNLKEITLRYKRLTEEDRKDGLLHKIKPDDAEDIAYALPLDVRGALDGKSGVLYGHLDTKPGVSKPTYQRTLLAQVTPFAVHVKMGHYNSSVWVTDLATGRPVPDARVMIYKDKIADLSADKQILSDALTDDDGLALLDGTSKLDPKLKTMGYGWYDDTRTRLFVRIERGEDMALVPLDDQRFGVDTGSLSNYAAYPSMQRQYGHIKAWGTTAQGVYRAGDTIQFKLFVRDQDNKKLVAPPLEGYRLEVRDPMGKKVYEMKDITLSKFGTYAGEFTVPTSGAVGWYEFLLKAKFVNTTWSPLEVLVTDFTPSPFRVSNSLNGEAFEPGNEVEITTLARMHAGGPYADAPARLTATLREQVFRSRHPRAKEFRFTAEGGHHYQTLTLYQKVDAVDQKGDLLRSFTITNQNVQEIFYGTLSVESAVKDDRGKYVASMTSAKFLGRDRFVGLHSPKWLYKEDEPANIEYIVVDGHGEPVSGTPVNIQIERHVTKASRVKGAGNAYLTQYTHSWEKAGTCTGTPSAKANVCTFTPQEPGSYRLTASVTDTQGRTHTSSLRTWVAGAGRVVWAEDNTHALQLIPEKEDYQIGDTARFLVQNPFPGAQALISVERYGVLKQWVTTFDTATPVVEFEVEPDFLPGFYLSVLVVSPRVEKPLGEGNIDLGKPTFRLGYTRVPVKDPYKELVVTAQPEKEQYKPRDTIKVALNVKPRFEADAPPYELAVAVLDEAVFDLLQGGRDYFDPYKGLYHLESLDLKNFSLLTRLVGRQKFEKKGANPGGDGGADLAMRSLFKFVSYWNPALTPDAHGNVTIEFEAPDNLTGWRVLAFAVTPNDLMGLGEGTFKVNKETELRPVMPNQVTEGDAFNAGFSVMNRTDRTRELTVIIEAEGHIDTDPPAQATHTVRLAPFKRQTVFLPITTLALPQTRDIEKGEVRFRVTAGDDIDRDGLVYKTPVLKRRSLETAANYVSTILPHTEESIAFPQNIHPDVGSVGVVLSPTVIGNVAGAFEYMRNYAYICWEQVLSKGVMASHYLNLKDYMPTDFKWEEADAVARDMLKSAINYQAPNGGMVYYVPQDRYVSPYLSAYTALAFNWMRSAGYEVPAHVEDALHNYLKRLLKRDVLPTFYSKGMASTVRAVALAALSTHRKVSKKDIERFRPHMPFMSLFGKAHYLQATLNIKGTLPAVEETLDAILAHSTQSGGKFVFSETLDDSYSRILASPLRTNCAILSTLTQTAGHSNLNKKLGNAPFKLARFITQTRGQSDHWENTQENMFCMNALIDYSRAYEQTDPKYLVTALMDGRKIGEHEFKDKRDPTATLTRPIEQGDPGRKTKVVIKKKGMGRLYISTRVQYAPLEEHAERINAGIEIRKEYAVERNGEWVLLNDGDKIQRGELVRVDIFLSIPSARNFVVVDDPVPGGLEPVNRQLATASTVDADKAAFKAAGGSWWLQYSDWRSYNYSRWSFYHKELRHNAARFYSDYLSPGNYHLSYAAQAIATGTFLKMPVHAEEMYDPDVYGKGIPSHLIVED</sequence>
<dbReference type="Gene3D" id="1.50.10.20">
    <property type="match status" value="1"/>
</dbReference>
<protein>
    <recommendedName>
        <fullName evidence="7">Large extracellular alpha-helical protein</fullName>
    </recommendedName>
</protein>
<dbReference type="SMART" id="SM01359">
    <property type="entry name" value="A2M_N_2"/>
    <property type="match status" value="1"/>
</dbReference>
<gene>
    <name evidence="5" type="ORF">NSPWAT_0102</name>
</gene>
<feature type="signal peptide" evidence="2">
    <location>
        <begin position="1"/>
        <end position="22"/>
    </location>
</feature>
<dbReference type="PANTHER" id="PTHR40094">
    <property type="entry name" value="ALPHA-2-MACROGLOBULIN HOMOLOG"/>
    <property type="match status" value="1"/>
</dbReference>
<feature type="domain" description="Alpha-2-macroglobulin" evidence="4">
    <location>
        <begin position="1232"/>
        <end position="1321"/>
    </location>
</feature>
<dbReference type="InterPro" id="IPR011625">
    <property type="entry name" value="A2M_N_BRD"/>
</dbReference>
<dbReference type="Gene3D" id="2.60.40.3710">
    <property type="match status" value="1"/>
</dbReference>
<dbReference type="Pfam" id="PF01835">
    <property type="entry name" value="MG2"/>
    <property type="match status" value="1"/>
</dbReference>
<dbReference type="SUPFAM" id="SSF48239">
    <property type="entry name" value="Terpenoid cyclases/Protein prenyltransferases"/>
    <property type="match status" value="1"/>
</dbReference>
<name>A0ABN8VVL1_9BACT</name>
<evidence type="ECO:0008006" key="7">
    <source>
        <dbReference type="Google" id="ProtNLM"/>
    </source>
</evidence>
<dbReference type="Proteomes" id="UP001157733">
    <property type="component" value="Chromosome"/>
</dbReference>
<dbReference type="InterPro" id="IPR041246">
    <property type="entry name" value="Bact_MG10"/>
</dbReference>
<dbReference type="Gene3D" id="2.60.40.1930">
    <property type="match status" value="1"/>
</dbReference>
<reference evidence="5 6" key="1">
    <citation type="submission" date="2022-09" db="EMBL/GenBank/DDBJ databases">
        <authorList>
            <person name="Kop L."/>
        </authorList>
    </citation>
    <scope>NUCLEOTIDE SEQUENCE [LARGE SCALE GENOMIC DNA]</scope>
    <source>
        <strain evidence="5 6">347</strain>
    </source>
</reference>
<keyword evidence="6" id="KW-1185">Reference proteome</keyword>
<dbReference type="InterPro" id="IPR001599">
    <property type="entry name" value="Macroglobln_a2"/>
</dbReference>
<dbReference type="Pfam" id="PF11974">
    <property type="entry name" value="bMG3"/>
    <property type="match status" value="1"/>
</dbReference>